<evidence type="ECO:0008006" key="4">
    <source>
        <dbReference type="Google" id="ProtNLM"/>
    </source>
</evidence>
<protein>
    <recommendedName>
        <fullName evidence="4">RIIa domain-containing protein</fullName>
    </recommendedName>
</protein>
<dbReference type="OrthoDB" id="10249338at2759"/>
<dbReference type="PANTHER" id="PTHR15505">
    <property type="entry name" value="RIIA DOMAIN-CONTAINING PROTEIN 1"/>
    <property type="match status" value="1"/>
</dbReference>
<sequence length="120" mass="13733">MNADKPKHDPPRSKSPYDLGGVNDIGALNYSQQASINLTKVKTRKANEEYLRRHPEVGFMITAFMREAFETKPDDVREYAANFFTHPDLKQKMAKVQENHENKMKICEMANTITSSTVDI</sequence>
<dbReference type="PANTHER" id="PTHR15505:SF4">
    <property type="entry name" value="RIIA DOMAIN-CONTAINING PROTEIN 1"/>
    <property type="match status" value="1"/>
</dbReference>
<accession>A0A3P7NTU5</accession>
<name>A0A3P7NTU5_DIBLA</name>
<dbReference type="InterPro" id="IPR059162">
    <property type="entry name" value="RIIAD1"/>
</dbReference>
<reference evidence="2 3" key="1">
    <citation type="submission" date="2018-11" db="EMBL/GenBank/DDBJ databases">
        <authorList>
            <consortium name="Pathogen Informatics"/>
        </authorList>
    </citation>
    <scope>NUCLEOTIDE SEQUENCE [LARGE SCALE GENOMIC DNA]</scope>
</reference>
<dbReference type="EMBL" id="UYRU01090258">
    <property type="protein sequence ID" value="VDN37117.1"/>
    <property type="molecule type" value="Genomic_DNA"/>
</dbReference>
<dbReference type="SUPFAM" id="SSF47391">
    <property type="entry name" value="Dimerization-anchoring domain of cAMP-dependent PK regulatory subunit"/>
    <property type="match status" value="1"/>
</dbReference>
<gene>
    <name evidence="2" type="ORF">DILT_LOCUS17235</name>
</gene>
<evidence type="ECO:0000256" key="1">
    <source>
        <dbReference type="SAM" id="MobiDB-lite"/>
    </source>
</evidence>
<dbReference type="CDD" id="cd22971">
    <property type="entry name" value="DD_RIIAD1"/>
    <property type="match status" value="1"/>
</dbReference>
<dbReference type="Gene3D" id="1.20.20.20">
    <property type="entry name" value="Haemophore, haem-binding domain"/>
    <property type="match status" value="1"/>
</dbReference>
<dbReference type="AlphaFoldDB" id="A0A3P7NTU5"/>
<evidence type="ECO:0000313" key="2">
    <source>
        <dbReference type="EMBL" id="VDN37117.1"/>
    </source>
</evidence>
<keyword evidence="3" id="KW-1185">Reference proteome</keyword>
<feature type="compositionally biased region" description="Basic and acidic residues" evidence="1">
    <location>
        <begin position="1"/>
        <end position="12"/>
    </location>
</feature>
<feature type="region of interest" description="Disordered" evidence="1">
    <location>
        <begin position="1"/>
        <end position="20"/>
    </location>
</feature>
<dbReference type="Proteomes" id="UP000281553">
    <property type="component" value="Unassembled WGS sequence"/>
</dbReference>
<evidence type="ECO:0000313" key="3">
    <source>
        <dbReference type="Proteomes" id="UP000281553"/>
    </source>
</evidence>
<dbReference type="InterPro" id="IPR038378">
    <property type="entry name" value="MHB_sf"/>
</dbReference>
<organism evidence="2 3">
    <name type="scientific">Dibothriocephalus latus</name>
    <name type="common">Fish tapeworm</name>
    <name type="synonym">Diphyllobothrium latum</name>
    <dbReference type="NCBI Taxonomy" id="60516"/>
    <lineage>
        <taxon>Eukaryota</taxon>
        <taxon>Metazoa</taxon>
        <taxon>Spiralia</taxon>
        <taxon>Lophotrochozoa</taxon>
        <taxon>Platyhelminthes</taxon>
        <taxon>Cestoda</taxon>
        <taxon>Eucestoda</taxon>
        <taxon>Diphyllobothriidea</taxon>
        <taxon>Diphyllobothriidae</taxon>
        <taxon>Dibothriocephalus</taxon>
    </lineage>
</organism>
<proteinExistence type="predicted"/>